<accession>A0A7S4GBH4</accession>
<evidence type="ECO:0000256" key="2">
    <source>
        <dbReference type="ARBA" id="ARBA00023125"/>
    </source>
</evidence>
<dbReference type="SUPFAM" id="SSF55945">
    <property type="entry name" value="TATA-box binding protein-like"/>
    <property type="match status" value="2"/>
</dbReference>
<gene>
    <name evidence="5" type="ORF">EGYM00163_LOCUS42601</name>
</gene>
<dbReference type="InterPro" id="IPR012295">
    <property type="entry name" value="TBP_dom_sf"/>
</dbReference>
<protein>
    <recommendedName>
        <fullName evidence="6">TATA box-binding protein-like 1</fullName>
    </recommendedName>
</protein>
<keyword evidence="2" id="KW-0238">DNA-binding</keyword>
<dbReference type="PRINTS" id="PR00686">
    <property type="entry name" value="TIFACTORIID"/>
</dbReference>
<dbReference type="GO" id="GO:0003677">
    <property type="term" value="F:DNA binding"/>
    <property type="evidence" value="ECO:0007669"/>
    <property type="project" value="UniProtKB-KW"/>
</dbReference>
<organism evidence="5">
    <name type="scientific">Eutreptiella gymnastica</name>
    <dbReference type="NCBI Taxonomy" id="73025"/>
    <lineage>
        <taxon>Eukaryota</taxon>
        <taxon>Discoba</taxon>
        <taxon>Euglenozoa</taxon>
        <taxon>Euglenida</taxon>
        <taxon>Spirocuta</taxon>
        <taxon>Euglenophyceae</taxon>
        <taxon>Eutreptiales</taxon>
        <taxon>Eutreptiaceae</taxon>
        <taxon>Eutreptiella</taxon>
    </lineage>
</organism>
<evidence type="ECO:0000256" key="4">
    <source>
        <dbReference type="SAM" id="MobiDB-lite"/>
    </source>
</evidence>
<sequence>MEEVPPVAPADATAVAAEGEPLKVLDDERLNAANSIFYERMLRHQLHQRRKQALQKGMNPYPVLPTPIQPRRPGAPRETVQTRNWSLCHVTVKFDCGVPLDCRAVALKFVNTEHDSQRPHRVYMRLRTPTKATCLIHNTGKVIVLGARSVQAAKQSALSCAKILHIMQPAVQFLDYCVINMVAFYYVGHPIWLEELQAAHNEVAIYDAQIFSAVRYRLMDPKCLCHVFANGNITITGVKTATDIDSAVAQITAIVGEHVLPEAPKDGEEADAYEASRPLAGFESASDVAATCSPNHVYNGAWCNNLQAPNAGGFDALRLAVVPNHNQHGPGAAGGHSLQSVGTGGHDAQPQARGHSVSLHGPSSAGGCHPQVLCAEQSNLQGHSAAAGCDAQLQGINPLGAEAPHDDRDEDCGWGDNINADALLEDALGLRWDLNPLGEEMESAS</sequence>
<evidence type="ECO:0000256" key="3">
    <source>
        <dbReference type="ARBA" id="ARBA00023163"/>
    </source>
</evidence>
<comment type="similarity">
    <text evidence="1">Belongs to the TBP family.</text>
</comment>
<dbReference type="Pfam" id="PF00352">
    <property type="entry name" value="TBP"/>
    <property type="match status" value="2"/>
</dbReference>
<dbReference type="GO" id="GO:0006352">
    <property type="term" value="P:DNA-templated transcription initiation"/>
    <property type="evidence" value="ECO:0007669"/>
    <property type="project" value="InterPro"/>
</dbReference>
<evidence type="ECO:0000256" key="1">
    <source>
        <dbReference type="ARBA" id="ARBA00005560"/>
    </source>
</evidence>
<dbReference type="EMBL" id="HBJA01123721">
    <property type="protein sequence ID" value="CAE0831319.1"/>
    <property type="molecule type" value="Transcribed_RNA"/>
</dbReference>
<dbReference type="Gene3D" id="3.30.310.10">
    <property type="entry name" value="TATA-Binding Protein"/>
    <property type="match status" value="2"/>
</dbReference>
<feature type="region of interest" description="Disordered" evidence="4">
    <location>
        <begin position="325"/>
        <end position="363"/>
    </location>
</feature>
<keyword evidence="3" id="KW-0804">Transcription</keyword>
<feature type="region of interest" description="Disordered" evidence="4">
    <location>
        <begin position="58"/>
        <end position="77"/>
    </location>
</feature>
<name>A0A7S4GBH4_9EUGL</name>
<proteinExistence type="inferred from homology"/>
<reference evidence="5" key="1">
    <citation type="submission" date="2021-01" db="EMBL/GenBank/DDBJ databases">
        <authorList>
            <person name="Corre E."/>
            <person name="Pelletier E."/>
            <person name="Niang G."/>
            <person name="Scheremetjew M."/>
            <person name="Finn R."/>
            <person name="Kale V."/>
            <person name="Holt S."/>
            <person name="Cochrane G."/>
            <person name="Meng A."/>
            <person name="Brown T."/>
            <person name="Cohen L."/>
        </authorList>
    </citation>
    <scope>NUCLEOTIDE SEQUENCE</scope>
    <source>
        <strain evidence="5">CCMP1594</strain>
    </source>
</reference>
<evidence type="ECO:0008006" key="6">
    <source>
        <dbReference type="Google" id="ProtNLM"/>
    </source>
</evidence>
<dbReference type="AlphaFoldDB" id="A0A7S4GBH4"/>
<evidence type="ECO:0000313" key="5">
    <source>
        <dbReference type="EMBL" id="CAE0831319.1"/>
    </source>
</evidence>
<dbReference type="PANTHER" id="PTHR10126">
    <property type="entry name" value="TATA-BOX BINDING PROTEIN"/>
    <property type="match status" value="1"/>
</dbReference>
<dbReference type="InterPro" id="IPR000814">
    <property type="entry name" value="TBP"/>
</dbReference>